<dbReference type="GeneID" id="66860692"/>
<accession>A0ABY3ZE34</accession>
<dbReference type="EMBL" id="CP094299">
    <property type="protein sequence ID" value="UNZ08585.1"/>
    <property type="molecule type" value="Genomic_DNA"/>
</dbReference>
<organism evidence="2 3">
    <name type="scientific">Streptomyces rimosus subsp. rimosus</name>
    <dbReference type="NCBI Taxonomy" id="132474"/>
    <lineage>
        <taxon>Bacteria</taxon>
        <taxon>Bacillati</taxon>
        <taxon>Actinomycetota</taxon>
        <taxon>Actinomycetes</taxon>
        <taxon>Kitasatosporales</taxon>
        <taxon>Streptomycetaceae</taxon>
        <taxon>Streptomyces</taxon>
    </lineage>
</organism>
<evidence type="ECO:0000259" key="1">
    <source>
        <dbReference type="Pfam" id="PF03457"/>
    </source>
</evidence>
<proteinExistence type="predicted"/>
<keyword evidence="3" id="KW-1185">Reference proteome</keyword>
<keyword evidence="2" id="KW-0614">Plasmid</keyword>
<protein>
    <submittedName>
        <fullName evidence="2">Helicase associated domain protein</fullName>
    </submittedName>
</protein>
<gene>
    <name evidence="2" type="ORF">SRIMR7_41200</name>
</gene>
<name>A0ABY3ZE34_STRRM</name>
<feature type="domain" description="Helicase-associated" evidence="1">
    <location>
        <begin position="23"/>
        <end position="91"/>
    </location>
</feature>
<dbReference type="Proteomes" id="UP000829494">
    <property type="component" value="Plasmid pSRIMR7"/>
</dbReference>
<dbReference type="Gene3D" id="6.10.140.530">
    <property type="match status" value="1"/>
</dbReference>
<dbReference type="Pfam" id="PF03457">
    <property type="entry name" value="HA"/>
    <property type="match status" value="1"/>
</dbReference>
<dbReference type="InterPro" id="IPR005114">
    <property type="entry name" value="Helicase_assoc"/>
</dbReference>
<sequence length="96" mass="10545">MTVEATAGTQAFLNGVPGLAHMSTFERGVAALTQYQARENTLTVPRKHTETLHPAEGGEEVLVRLGIWLSNTRSRRTKLTDQQRAALAGLGHHWAR</sequence>
<dbReference type="RefSeq" id="WP_003979166.1">
    <property type="nucleotide sequence ID" value="NZ_CP043496.1"/>
</dbReference>
<geneLocation type="plasmid" evidence="2 3">
    <name>pSRIMR7</name>
</geneLocation>
<reference evidence="2 3" key="1">
    <citation type="submission" date="2022-03" db="EMBL/GenBank/DDBJ databases">
        <title>Complete genome of Streptomyces rimosus ssp. rimosus R7 (=ATCC 10970).</title>
        <authorList>
            <person name="Beganovic S."/>
            <person name="Ruckert C."/>
            <person name="Busche T."/>
            <person name="Kalinowski J."/>
            <person name="Wittmann C."/>
        </authorList>
    </citation>
    <scope>NUCLEOTIDE SEQUENCE [LARGE SCALE GENOMIC DNA]</scope>
    <source>
        <strain evidence="2 3">R7</strain>
        <plasmid evidence="2 3">pSRIMR7</plasmid>
    </source>
</reference>
<evidence type="ECO:0000313" key="2">
    <source>
        <dbReference type="EMBL" id="UNZ08585.1"/>
    </source>
</evidence>
<evidence type="ECO:0000313" key="3">
    <source>
        <dbReference type="Proteomes" id="UP000829494"/>
    </source>
</evidence>